<evidence type="ECO:0000256" key="4">
    <source>
        <dbReference type="ARBA" id="ARBA00022755"/>
    </source>
</evidence>
<evidence type="ECO:0000313" key="9">
    <source>
        <dbReference type="EMBL" id="RIJ44191.1"/>
    </source>
</evidence>
<dbReference type="OrthoDB" id="3479567at2"/>
<dbReference type="InterPro" id="IPR036604">
    <property type="entry name" value="PurS-like_sf"/>
</dbReference>
<evidence type="ECO:0000313" key="10">
    <source>
        <dbReference type="Proteomes" id="UP000032604"/>
    </source>
</evidence>
<dbReference type="KEGG" id="cmh:VO01_03350"/>
<dbReference type="EC" id="6.3.5.3" evidence="6"/>
<evidence type="ECO:0000256" key="3">
    <source>
        <dbReference type="ARBA" id="ARBA00022741"/>
    </source>
</evidence>
<comment type="function">
    <text evidence="6">Part of the phosphoribosylformylglycinamidine synthase complex involved in the purines biosynthetic pathway. Catalyzes the ATP-dependent conversion of formylglycinamide ribonucleotide (FGAR) and glutamine to yield formylglycinamidine ribonucleotide (FGAM) and glutamate. The FGAM synthase complex is composed of three subunits. PurQ produces an ammonia molecule by converting glutamine to glutamate. PurL transfers the ammonia molecule to FGAR to form FGAM in an ATP-dependent manner. PurS interacts with PurQ and PurL and is thought to assist in the transfer of the ammonia molecule from PurQ to PurL.</text>
</comment>
<evidence type="ECO:0000256" key="1">
    <source>
        <dbReference type="ARBA" id="ARBA00022490"/>
    </source>
</evidence>
<comment type="similarity">
    <text evidence="6">Belongs to the PurS family.</text>
</comment>
<name>A0A0D5CG72_9MICO</name>
<dbReference type="GO" id="GO:0005524">
    <property type="term" value="F:ATP binding"/>
    <property type="evidence" value="ECO:0007669"/>
    <property type="project" value="UniProtKB-UniRule"/>
</dbReference>
<dbReference type="EMBL" id="QWEA01000080">
    <property type="protein sequence ID" value="RIJ44191.1"/>
    <property type="molecule type" value="Genomic_DNA"/>
</dbReference>
<accession>A0A0D5CG72</accession>
<evidence type="ECO:0000313" key="8">
    <source>
        <dbReference type="EMBL" id="AJW78290.1"/>
    </source>
</evidence>
<keyword evidence="2 6" id="KW-0436">Ligase</keyword>
<protein>
    <recommendedName>
        <fullName evidence="6">Phosphoribosylformylglycinamidine synthase subunit PurS</fullName>
        <shortName evidence="6">FGAM synthase</shortName>
        <ecNumber evidence="6">6.3.5.3</ecNumber>
    </recommendedName>
    <alternativeName>
        <fullName evidence="6">Formylglycinamide ribonucleotide amidotransferase subunit III</fullName>
        <shortName evidence="6">FGAR amidotransferase III</shortName>
        <shortName evidence="6">FGAR-AT III</shortName>
    </alternativeName>
    <alternativeName>
        <fullName evidence="6">Phosphoribosylformylglycinamidine synthase subunit III</fullName>
    </alternativeName>
</protein>
<dbReference type="InterPro" id="IPR003850">
    <property type="entry name" value="PurS"/>
</dbReference>
<comment type="subunit">
    <text evidence="6">Part of the FGAM synthase complex composed of 1 PurL, 1 PurQ and 2 PurS subunits.</text>
</comment>
<dbReference type="UniPathway" id="UPA00074">
    <property type="reaction ID" value="UER00128"/>
</dbReference>
<dbReference type="HOGENOM" id="CLU_1934325_0_0_11"/>
<evidence type="ECO:0000256" key="5">
    <source>
        <dbReference type="ARBA" id="ARBA00022840"/>
    </source>
</evidence>
<dbReference type="Gene3D" id="3.30.1280.10">
    <property type="entry name" value="Phosphoribosylformylglycinamidine synthase subunit PurS"/>
    <property type="match status" value="1"/>
</dbReference>
<dbReference type="GO" id="GO:0005737">
    <property type="term" value="C:cytoplasm"/>
    <property type="evidence" value="ECO:0007669"/>
    <property type="project" value="UniProtKB-SubCell"/>
</dbReference>
<dbReference type="AlphaFoldDB" id="A0A0D5CG72"/>
<dbReference type="GO" id="GO:0004642">
    <property type="term" value="F:phosphoribosylformylglycinamidine synthase activity"/>
    <property type="evidence" value="ECO:0007669"/>
    <property type="project" value="UniProtKB-UniRule"/>
</dbReference>
<dbReference type="PANTHER" id="PTHR34696:SF1">
    <property type="entry name" value="PHOSPHORIBOSYLFORMYLGLYCINAMIDINE SYNTHASE SUBUNIT PURS"/>
    <property type="match status" value="1"/>
</dbReference>
<dbReference type="SUPFAM" id="SSF82697">
    <property type="entry name" value="PurS-like"/>
    <property type="match status" value="1"/>
</dbReference>
<feature type="compositionally biased region" description="Low complexity" evidence="7">
    <location>
        <begin position="106"/>
        <end position="117"/>
    </location>
</feature>
<evidence type="ECO:0000256" key="7">
    <source>
        <dbReference type="SAM" id="MobiDB-lite"/>
    </source>
</evidence>
<dbReference type="Proteomes" id="UP000032604">
    <property type="component" value="Chromosome"/>
</dbReference>
<comment type="pathway">
    <text evidence="6">Purine metabolism; IMP biosynthesis via de novo pathway; 5-amino-1-(5-phospho-D-ribosyl)imidazole from N(2)-formyl-N(1)-(5-phospho-D-ribosyl)glycinamide: step 1/2.</text>
</comment>
<comment type="subcellular location">
    <subcellularLocation>
        <location evidence="6">Cytoplasm</location>
    </subcellularLocation>
</comment>
<dbReference type="EMBL" id="CP011043">
    <property type="protein sequence ID" value="AJW78290.1"/>
    <property type="molecule type" value="Genomic_DNA"/>
</dbReference>
<sequence>MPTIVVEVMPKAELLDPQGKAVAGALARLGKDRFTGVRIGKRFELTVEGEVDDALLADVQTLAADMLSNSVIEDVISVHVAGLDGFGISAEADMSTGNVTDERTVADGGTADTDVAAHPLPHGSAAAEQR</sequence>
<feature type="region of interest" description="Disordered" evidence="7">
    <location>
        <begin position="91"/>
        <end position="130"/>
    </location>
</feature>
<proteinExistence type="inferred from homology"/>
<evidence type="ECO:0000256" key="2">
    <source>
        <dbReference type="ARBA" id="ARBA00022598"/>
    </source>
</evidence>
<keyword evidence="3 6" id="KW-0547">Nucleotide-binding</keyword>
<evidence type="ECO:0000313" key="11">
    <source>
        <dbReference type="Proteomes" id="UP000266634"/>
    </source>
</evidence>
<dbReference type="Proteomes" id="UP000266634">
    <property type="component" value="Unassembled WGS sequence"/>
</dbReference>
<dbReference type="PANTHER" id="PTHR34696">
    <property type="entry name" value="PHOSPHORIBOSYLFORMYLGLYCINAMIDINE SYNTHASE SUBUNIT PURS"/>
    <property type="match status" value="1"/>
</dbReference>
<keyword evidence="5 6" id="KW-0067">ATP-binding</keyword>
<dbReference type="GO" id="GO:0006189">
    <property type="term" value="P:'de novo' IMP biosynthetic process"/>
    <property type="evidence" value="ECO:0007669"/>
    <property type="project" value="UniProtKB-UniRule"/>
</dbReference>
<dbReference type="NCBIfam" id="TIGR00302">
    <property type="entry name" value="phosphoribosylformylglycinamidine synthase subunit PurS"/>
    <property type="match status" value="1"/>
</dbReference>
<reference evidence="8 10" key="1">
    <citation type="journal article" date="2015" name="Genome Announc.">
        <title>Complete Genome Sequence of Clavibacter michiganensis subsp. insidiosus R1-1 Using PacBio Single-Molecule Real-Time Technology.</title>
        <authorList>
            <person name="Lu Y."/>
            <person name="Samac D.A."/>
            <person name="Glazebrook J."/>
            <person name="Ishimaru C.A."/>
        </authorList>
    </citation>
    <scope>NUCLEOTIDE SEQUENCE [LARGE SCALE GENOMIC DNA]</scope>
    <source>
        <strain evidence="8 10">R1-1</strain>
    </source>
</reference>
<evidence type="ECO:0000256" key="6">
    <source>
        <dbReference type="HAMAP-Rule" id="MF_01926"/>
    </source>
</evidence>
<organism evidence="8 10">
    <name type="scientific">Clavibacter michiganensis subsp. insidiosus</name>
    <dbReference type="NCBI Taxonomy" id="33014"/>
    <lineage>
        <taxon>Bacteria</taxon>
        <taxon>Bacillati</taxon>
        <taxon>Actinomycetota</taxon>
        <taxon>Actinomycetes</taxon>
        <taxon>Micrococcales</taxon>
        <taxon>Microbacteriaceae</taxon>
        <taxon>Clavibacter</taxon>
    </lineage>
</organism>
<gene>
    <name evidence="6 9" type="primary">purS</name>
    <name evidence="9" type="ORF">DZF93_03745</name>
    <name evidence="8" type="ORF">VO01_03350</name>
</gene>
<reference evidence="9 11" key="2">
    <citation type="submission" date="2018-08" db="EMBL/GenBank/DDBJ databases">
        <title>Genome Sequence of Clavibacter michiganensis Subspecies type strains, and the Atypical Peach-Colored Strains Isolated from Tomato.</title>
        <authorList>
            <person name="Osdaghi E."/>
            <person name="Portier P."/>
            <person name="Briand M."/>
            <person name="Jacques M.-A."/>
        </authorList>
    </citation>
    <scope>NUCLEOTIDE SEQUENCE [LARGE SCALE GENOMIC DNA]</scope>
    <source>
        <strain evidence="9 11">CFBP 6488</strain>
    </source>
</reference>
<keyword evidence="1 6" id="KW-0963">Cytoplasm</keyword>
<keyword evidence="4 6" id="KW-0658">Purine biosynthesis</keyword>
<dbReference type="HAMAP" id="MF_01926">
    <property type="entry name" value="PurS"/>
    <property type="match status" value="1"/>
</dbReference>
<comment type="catalytic activity">
    <reaction evidence="6">
        <text>N(2)-formyl-N(1)-(5-phospho-beta-D-ribosyl)glycinamide + L-glutamine + ATP + H2O = 2-formamido-N(1)-(5-O-phospho-beta-D-ribosyl)acetamidine + L-glutamate + ADP + phosphate + H(+)</text>
        <dbReference type="Rhea" id="RHEA:17129"/>
        <dbReference type="ChEBI" id="CHEBI:15377"/>
        <dbReference type="ChEBI" id="CHEBI:15378"/>
        <dbReference type="ChEBI" id="CHEBI:29985"/>
        <dbReference type="ChEBI" id="CHEBI:30616"/>
        <dbReference type="ChEBI" id="CHEBI:43474"/>
        <dbReference type="ChEBI" id="CHEBI:58359"/>
        <dbReference type="ChEBI" id="CHEBI:147286"/>
        <dbReference type="ChEBI" id="CHEBI:147287"/>
        <dbReference type="ChEBI" id="CHEBI:456216"/>
        <dbReference type="EC" id="6.3.5.3"/>
    </reaction>
</comment>
<dbReference type="Pfam" id="PF02700">
    <property type="entry name" value="PurS"/>
    <property type="match status" value="1"/>
</dbReference>
<dbReference type="PATRIC" id="fig|33014.5.peg.705"/>